<dbReference type="PANTHER" id="PTHR30461:SF26">
    <property type="entry name" value="RESOLVASE HOMOLOG YNEB"/>
    <property type="match status" value="1"/>
</dbReference>
<organism evidence="8 9">
    <name type="scientific">Staphylococcus pseudintermedius</name>
    <dbReference type="NCBI Taxonomy" id="283734"/>
    <lineage>
        <taxon>Bacteria</taxon>
        <taxon>Bacillati</taxon>
        <taxon>Bacillota</taxon>
        <taxon>Bacilli</taxon>
        <taxon>Bacillales</taxon>
        <taxon>Staphylococcaceae</taxon>
        <taxon>Staphylococcus</taxon>
        <taxon>Staphylococcus intermedius group</taxon>
    </lineage>
</organism>
<dbReference type="InterPro" id="IPR036162">
    <property type="entry name" value="Resolvase-like_N_sf"/>
</dbReference>
<evidence type="ECO:0000313" key="9">
    <source>
        <dbReference type="Proteomes" id="UP000595859"/>
    </source>
</evidence>
<dbReference type="Proteomes" id="UP000595859">
    <property type="component" value="Chromosome"/>
</dbReference>
<evidence type="ECO:0000256" key="5">
    <source>
        <dbReference type="PIRSR" id="PIRSR606118-50"/>
    </source>
</evidence>
<gene>
    <name evidence="8" type="ORF">JGZ15_06350</name>
</gene>
<dbReference type="PROSITE" id="PS51736">
    <property type="entry name" value="RECOMBINASES_3"/>
    <property type="match status" value="1"/>
</dbReference>
<evidence type="ECO:0000256" key="1">
    <source>
        <dbReference type="ARBA" id="ARBA00009913"/>
    </source>
</evidence>
<dbReference type="GO" id="GO:0003677">
    <property type="term" value="F:DNA binding"/>
    <property type="evidence" value="ECO:0007669"/>
    <property type="project" value="UniProtKB-KW"/>
</dbReference>
<protein>
    <submittedName>
        <fullName evidence="8">Recombinase family protein</fullName>
    </submittedName>
</protein>
<dbReference type="PANTHER" id="PTHR30461">
    <property type="entry name" value="DNA-INVERTASE FROM LAMBDOID PROPHAGE"/>
    <property type="match status" value="1"/>
</dbReference>
<evidence type="ECO:0000256" key="3">
    <source>
        <dbReference type="ARBA" id="ARBA00023125"/>
    </source>
</evidence>
<name>A0A7T7SUQ2_STAPS</name>
<evidence type="ECO:0000256" key="4">
    <source>
        <dbReference type="ARBA" id="ARBA00023172"/>
    </source>
</evidence>
<dbReference type="InterPro" id="IPR050639">
    <property type="entry name" value="SSR_resolvase"/>
</dbReference>
<accession>A0A7T7SUQ2</accession>
<dbReference type="SUPFAM" id="SSF53041">
    <property type="entry name" value="Resolvase-like"/>
    <property type="match status" value="1"/>
</dbReference>
<dbReference type="InterPro" id="IPR006118">
    <property type="entry name" value="Recombinase_CS"/>
</dbReference>
<dbReference type="GO" id="GO:0000150">
    <property type="term" value="F:DNA strand exchange activity"/>
    <property type="evidence" value="ECO:0007669"/>
    <property type="project" value="InterPro"/>
</dbReference>
<reference evidence="8 9" key="1">
    <citation type="submission" date="2020-12" db="EMBL/GenBank/DDBJ databases">
        <title>Whole genome sequencing and de novo assembly of Staphylococcus pseudintermedius: a novel pangenome approach to unravel pathogenesis of canine pyoderma.</title>
        <authorList>
            <person name="Ferrer L."/>
            <person name="Perez D."/>
            <person name="Fonticoba R."/>
            <person name="Vines J."/>
            <person name="Fabregas N."/>
            <person name="Madronero S."/>
            <person name="Meroni G."/>
            <person name="Martino P."/>
            <person name="Martinez S."/>
            <person name="Cusco A."/>
            <person name="Migura L."/>
            <person name="Francino O."/>
        </authorList>
    </citation>
    <scope>NUCLEOTIDE SEQUENCE [LARGE SCALE GENOMIC DNA]</scope>
    <source>
        <strain evidence="8 9">HSP080</strain>
    </source>
</reference>
<evidence type="ECO:0000313" key="8">
    <source>
        <dbReference type="EMBL" id="QQM97168.1"/>
    </source>
</evidence>
<dbReference type="GO" id="GO:0015074">
    <property type="term" value="P:DNA integration"/>
    <property type="evidence" value="ECO:0007669"/>
    <property type="project" value="UniProtKB-KW"/>
</dbReference>
<dbReference type="Gene3D" id="3.40.50.1390">
    <property type="entry name" value="Resolvase, N-terminal catalytic domain"/>
    <property type="match status" value="1"/>
</dbReference>
<dbReference type="CDD" id="cd03768">
    <property type="entry name" value="SR_ResInv"/>
    <property type="match status" value="1"/>
</dbReference>
<feature type="domain" description="Resolvase/invertase-type recombinase catalytic" evidence="7">
    <location>
        <begin position="1"/>
        <end position="139"/>
    </location>
</feature>
<dbReference type="EMBL" id="CP066884">
    <property type="protein sequence ID" value="QQM97168.1"/>
    <property type="molecule type" value="Genomic_DNA"/>
</dbReference>
<dbReference type="SMART" id="SM00857">
    <property type="entry name" value="Resolvase"/>
    <property type="match status" value="1"/>
</dbReference>
<evidence type="ECO:0000256" key="6">
    <source>
        <dbReference type="PROSITE-ProRule" id="PRU10137"/>
    </source>
</evidence>
<dbReference type="PROSITE" id="PS00397">
    <property type="entry name" value="RECOMBINASES_1"/>
    <property type="match status" value="1"/>
</dbReference>
<feature type="active site" description="O-(5'-phospho-DNA)-serine intermediate" evidence="5 6">
    <location>
        <position position="9"/>
    </location>
</feature>
<proteinExistence type="inferred from homology"/>
<keyword evidence="4" id="KW-0233">DNA recombination</keyword>
<evidence type="ECO:0000259" key="7">
    <source>
        <dbReference type="PROSITE" id="PS51736"/>
    </source>
</evidence>
<dbReference type="RefSeq" id="WP_101485445.1">
    <property type="nucleotide sequence ID" value="NZ_BAAFJE010000074.1"/>
</dbReference>
<dbReference type="Gene3D" id="1.10.10.60">
    <property type="entry name" value="Homeodomain-like"/>
    <property type="match status" value="1"/>
</dbReference>
<comment type="similarity">
    <text evidence="1">Belongs to the site-specific recombinase resolvase family.</text>
</comment>
<keyword evidence="3" id="KW-0238">DNA-binding</keyword>
<sequence>MIIGYARVSTVGQNLDNQIEQLKEQGAEKIYKEQVTATSTKQRVELKAMIENVRSSDIVVVAKIDRLARSISDLNKIVTELNTKGVSVKFLKEQMTFEAGNNNSLNTLLFNILGSFAQFERDLIVERTSEGRERAKANGKKFGRKPSSTDKDIAKAIELYKKRSENKLSVADILKMTDVKKSTFYHELKKVRYK</sequence>
<dbReference type="Pfam" id="PF00239">
    <property type="entry name" value="Resolvase"/>
    <property type="match status" value="1"/>
</dbReference>
<dbReference type="AlphaFoldDB" id="A0A7T7SUQ2"/>
<dbReference type="InterPro" id="IPR006119">
    <property type="entry name" value="Resolv_N"/>
</dbReference>
<keyword evidence="2" id="KW-0229">DNA integration</keyword>
<evidence type="ECO:0000256" key="2">
    <source>
        <dbReference type="ARBA" id="ARBA00022908"/>
    </source>
</evidence>